<dbReference type="PANTHER" id="PTHR23542">
    <property type="match status" value="1"/>
</dbReference>
<sequence length="405" mass="41278">MFRGYRALFAPPGALPLTLIALFARFPAGMFSLAATMLVTSLHGSYSLAGLGGAVVLVTIAATGPRQARLVDRYGQSRVSVPAAVLSALGSCAVLAALTTHAPTWAYLLGCALSGVGPNTGSLARARWAHLHKGDEHTLHAAYAYEGVADEICFILGPVAVMGLVTAFSPLTAYAAANAIALLGSLALATQRRTEPPPAPPAAAADRASALRSGGVAALVLVLVATGGVFGTMEITTVGFAQAHGQKTAASLVLSCYALGSCLSGIAFGLWRPRGRALTRLRWALAAMALSLTPLVFVRTLPQVAVVLFLAGFTTAPTMSTAMGMVGELVPEGKLTEGFTWTTTGLLVGISAGVAAGGWLVDHLAPGSGYRVPALAALLALALSLRLVPARPQVAAPPLASKVLQ</sequence>
<keyword evidence="1" id="KW-1133">Transmembrane helix</keyword>
<feature type="transmembrane region" description="Helical" evidence="1">
    <location>
        <begin position="77"/>
        <end position="98"/>
    </location>
</feature>
<keyword evidence="3" id="KW-1185">Reference proteome</keyword>
<comment type="caution">
    <text evidence="2">The sequence shown here is derived from an EMBL/GenBank/DDBJ whole genome shotgun (WGS) entry which is preliminary data.</text>
</comment>
<feature type="transmembrane region" description="Helical" evidence="1">
    <location>
        <begin position="7"/>
        <end position="26"/>
    </location>
</feature>
<feature type="transmembrane region" description="Helical" evidence="1">
    <location>
        <begin position="210"/>
        <end position="230"/>
    </location>
</feature>
<reference evidence="3" key="1">
    <citation type="journal article" date="2019" name="Int. J. Syst. Evol. Microbiol.">
        <title>The Global Catalogue of Microorganisms (GCM) 10K type strain sequencing project: providing services to taxonomists for standard genome sequencing and annotation.</title>
        <authorList>
            <consortium name="The Broad Institute Genomics Platform"/>
            <consortium name="The Broad Institute Genome Sequencing Center for Infectious Disease"/>
            <person name="Wu L."/>
            <person name="Ma J."/>
        </authorList>
    </citation>
    <scope>NUCLEOTIDE SEQUENCE [LARGE SCALE GENOMIC DNA]</scope>
    <source>
        <strain evidence="3">JCM 13006</strain>
    </source>
</reference>
<gene>
    <name evidence="2" type="ORF">GCM10023235_40510</name>
</gene>
<evidence type="ECO:0000256" key="1">
    <source>
        <dbReference type="SAM" id="Phobius"/>
    </source>
</evidence>
<proteinExistence type="predicted"/>
<dbReference type="PANTHER" id="PTHR23542:SF1">
    <property type="entry name" value="MAJOR FACILITATOR SUPERFAMILY (MFS) PROFILE DOMAIN-CONTAINING PROTEIN"/>
    <property type="match status" value="1"/>
</dbReference>
<feature type="transmembrane region" description="Helical" evidence="1">
    <location>
        <begin position="307"/>
        <end position="326"/>
    </location>
</feature>
<feature type="transmembrane region" description="Helical" evidence="1">
    <location>
        <begin position="372"/>
        <end position="388"/>
    </location>
</feature>
<keyword evidence="1" id="KW-0812">Transmembrane</keyword>
<feature type="transmembrane region" description="Helical" evidence="1">
    <location>
        <begin position="338"/>
        <end position="360"/>
    </location>
</feature>
<feature type="transmembrane region" description="Helical" evidence="1">
    <location>
        <begin position="171"/>
        <end position="189"/>
    </location>
</feature>
<accession>A0ABP9DY72</accession>
<dbReference type="Proteomes" id="UP001501752">
    <property type="component" value="Unassembled WGS sequence"/>
</dbReference>
<dbReference type="InterPro" id="IPR011701">
    <property type="entry name" value="MFS"/>
</dbReference>
<evidence type="ECO:0000313" key="2">
    <source>
        <dbReference type="EMBL" id="GAA4858673.1"/>
    </source>
</evidence>
<dbReference type="Pfam" id="PF07690">
    <property type="entry name" value="MFS_1"/>
    <property type="match status" value="2"/>
</dbReference>
<keyword evidence="1" id="KW-0472">Membrane</keyword>
<dbReference type="RefSeq" id="WP_345698257.1">
    <property type="nucleotide sequence ID" value="NZ_BAABIS010000001.1"/>
</dbReference>
<dbReference type="SUPFAM" id="SSF103473">
    <property type="entry name" value="MFS general substrate transporter"/>
    <property type="match status" value="1"/>
</dbReference>
<evidence type="ECO:0000313" key="3">
    <source>
        <dbReference type="Proteomes" id="UP001501752"/>
    </source>
</evidence>
<dbReference type="EMBL" id="BAABIS010000001">
    <property type="protein sequence ID" value="GAA4858673.1"/>
    <property type="molecule type" value="Genomic_DNA"/>
</dbReference>
<dbReference type="Gene3D" id="1.20.1250.20">
    <property type="entry name" value="MFS general substrate transporter like domains"/>
    <property type="match status" value="2"/>
</dbReference>
<feature type="transmembrane region" description="Helical" evidence="1">
    <location>
        <begin position="46"/>
        <end position="65"/>
    </location>
</feature>
<protein>
    <submittedName>
        <fullName evidence="2">MFS transporter</fullName>
    </submittedName>
</protein>
<name>A0ABP9DY72_9ACTN</name>
<organism evidence="2 3">
    <name type="scientific">Kitasatospora terrestris</name>
    <dbReference type="NCBI Taxonomy" id="258051"/>
    <lineage>
        <taxon>Bacteria</taxon>
        <taxon>Bacillati</taxon>
        <taxon>Actinomycetota</taxon>
        <taxon>Actinomycetes</taxon>
        <taxon>Kitasatosporales</taxon>
        <taxon>Streptomycetaceae</taxon>
        <taxon>Kitasatospora</taxon>
    </lineage>
</organism>
<dbReference type="InterPro" id="IPR036259">
    <property type="entry name" value="MFS_trans_sf"/>
</dbReference>
<feature type="transmembrane region" description="Helical" evidence="1">
    <location>
        <begin position="250"/>
        <end position="271"/>
    </location>
</feature>